<dbReference type="AlphaFoldDB" id="A0A9D4PSB6"/>
<evidence type="ECO:0000313" key="2">
    <source>
        <dbReference type="EMBL" id="KAH7951454.1"/>
    </source>
</evidence>
<dbReference type="Proteomes" id="UP000821837">
    <property type="component" value="Chromosome 5"/>
</dbReference>
<reference evidence="2" key="1">
    <citation type="journal article" date="2020" name="Cell">
        <title>Large-Scale Comparative Analyses of Tick Genomes Elucidate Their Genetic Diversity and Vector Capacities.</title>
        <authorList>
            <consortium name="Tick Genome and Microbiome Consortium (TIGMIC)"/>
            <person name="Jia N."/>
            <person name="Wang J."/>
            <person name="Shi W."/>
            <person name="Du L."/>
            <person name="Sun Y."/>
            <person name="Zhan W."/>
            <person name="Jiang J.F."/>
            <person name="Wang Q."/>
            <person name="Zhang B."/>
            <person name="Ji P."/>
            <person name="Bell-Sakyi L."/>
            <person name="Cui X.M."/>
            <person name="Yuan T.T."/>
            <person name="Jiang B.G."/>
            <person name="Yang W.F."/>
            <person name="Lam T.T."/>
            <person name="Chang Q.C."/>
            <person name="Ding S.J."/>
            <person name="Wang X.J."/>
            <person name="Zhu J.G."/>
            <person name="Ruan X.D."/>
            <person name="Zhao L."/>
            <person name="Wei J.T."/>
            <person name="Ye R.Z."/>
            <person name="Que T.C."/>
            <person name="Du C.H."/>
            <person name="Zhou Y.H."/>
            <person name="Cheng J.X."/>
            <person name="Dai P.F."/>
            <person name="Guo W.B."/>
            <person name="Han X.H."/>
            <person name="Huang E.J."/>
            <person name="Li L.F."/>
            <person name="Wei W."/>
            <person name="Gao Y.C."/>
            <person name="Liu J.Z."/>
            <person name="Shao H.Z."/>
            <person name="Wang X."/>
            <person name="Wang C.C."/>
            <person name="Yang T.C."/>
            <person name="Huo Q.B."/>
            <person name="Li W."/>
            <person name="Chen H.Y."/>
            <person name="Chen S.E."/>
            <person name="Zhou L.G."/>
            <person name="Ni X.B."/>
            <person name="Tian J.H."/>
            <person name="Sheng Y."/>
            <person name="Liu T."/>
            <person name="Pan Y.S."/>
            <person name="Xia L.Y."/>
            <person name="Li J."/>
            <person name="Zhao F."/>
            <person name="Cao W.C."/>
        </authorList>
    </citation>
    <scope>NUCLEOTIDE SEQUENCE</scope>
    <source>
        <strain evidence="2">Rsan-2018</strain>
    </source>
</reference>
<reference evidence="2" key="2">
    <citation type="submission" date="2021-09" db="EMBL/GenBank/DDBJ databases">
        <authorList>
            <person name="Jia N."/>
            <person name="Wang J."/>
            <person name="Shi W."/>
            <person name="Du L."/>
            <person name="Sun Y."/>
            <person name="Zhan W."/>
            <person name="Jiang J."/>
            <person name="Wang Q."/>
            <person name="Zhang B."/>
            <person name="Ji P."/>
            <person name="Sakyi L.B."/>
            <person name="Cui X."/>
            <person name="Yuan T."/>
            <person name="Jiang B."/>
            <person name="Yang W."/>
            <person name="Lam T.T.-Y."/>
            <person name="Chang Q."/>
            <person name="Ding S."/>
            <person name="Wang X."/>
            <person name="Zhu J."/>
            <person name="Ruan X."/>
            <person name="Zhao L."/>
            <person name="Wei J."/>
            <person name="Que T."/>
            <person name="Du C."/>
            <person name="Cheng J."/>
            <person name="Dai P."/>
            <person name="Han X."/>
            <person name="Huang E."/>
            <person name="Gao Y."/>
            <person name="Liu J."/>
            <person name="Shao H."/>
            <person name="Ye R."/>
            <person name="Li L."/>
            <person name="Wei W."/>
            <person name="Wang X."/>
            <person name="Wang C."/>
            <person name="Huo Q."/>
            <person name="Li W."/>
            <person name="Guo W."/>
            <person name="Chen H."/>
            <person name="Chen S."/>
            <person name="Zhou L."/>
            <person name="Zhou L."/>
            <person name="Ni X."/>
            <person name="Tian J."/>
            <person name="Zhou Y."/>
            <person name="Sheng Y."/>
            <person name="Liu T."/>
            <person name="Pan Y."/>
            <person name="Xia L."/>
            <person name="Li J."/>
            <person name="Zhao F."/>
            <person name="Cao W."/>
        </authorList>
    </citation>
    <scope>NUCLEOTIDE SEQUENCE</scope>
    <source>
        <strain evidence="2">Rsan-2018</strain>
        <tissue evidence="2">Larvae</tissue>
    </source>
</reference>
<feature type="compositionally biased region" description="Polar residues" evidence="1">
    <location>
        <begin position="255"/>
        <end position="274"/>
    </location>
</feature>
<comment type="caution">
    <text evidence="2">The sequence shown here is derived from an EMBL/GenBank/DDBJ whole genome shotgun (WGS) entry which is preliminary data.</text>
</comment>
<feature type="compositionally biased region" description="Polar residues" evidence="1">
    <location>
        <begin position="294"/>
        <end position="310"/>
    </location>
</feature>
<organism evidence="2 3">
    <name type="scientific">Rhipicephalus sanguineus</name>
    <name type="common">Brown dog tick</name>
    <name type="synonym">Ixodes sanguineus</name>
    <dbReference type="NCBI Taxonomy" id="34632"/>
    <lineage>
        <taxon>Eukaryota</taxon>
        <taxon>Metazoa</taxon>
        <taxon>Ecdysozoa</taxon>
        <taxon>Arthropoda</taxon>
        <taxon>Chelicerata</taxon>
        <taxon>Arachnida</taxon>
        <taxon>Acari</taxon>
        <taxon>Parasitiformes</taxon>
        <taxon>Ixodida</taxon>
        <taxon>Ixodoidea</taxon>
        <taxon>Ixodidae</taxon>
        <taxon>Rhipicephalinae</taxon>
        <taxon>Rhipicephalus</taxon>
        <taxon>Rhipicephalus</taxon>
    </lineage>
</organism>
<feature type="region of interest" description="Disordered" evidence="1">
    <location>
        <begin position="230"/>
        <end position="318"/>
    </location>
</feature>
<keyword evidence="3" id="KW-1185">Reference proteome</keyword>
<proteinExistence type="predicted"/>
<dbReference type="EMBL" id="JABSTV010001251">
    <property type="protein sequence ID" value="KAH7951454.1"/>
    <property type="molecule type" value="Genomic_DNA"/>
</dbReference>
<accession>A0A9D4PSB6</accession>
<protein>
    <submittedName>
        <fullName evidence="2">Uncharacterized protein</fullName>
    </submittedName>
</protein>
<sequence>MSQIGVADSVDMTPEEIIDRREKFVHSGAKKPLPTSPSTLTSRPQVILRVRGGVNCASIHLVSLRDIVIKSTGLSAAAASLDRLRANEINNTIIISTPCMDRADRYLKIATITIMDKSYDVSTHGIIKLPASLVEGNVLANLRESNPAINILTAPRMGTTDFILVAFEGLRISAAGHIGKKWKRVLSADSLATVKTSVPARPQLSAPNAEHQIPTCIICNGAHETGSSECRLHYKPPRTPPPATPEAKLALPAKRTTQATSQRPGQEKPQSSPGRKNPATAAQPPSPKQAWHSADSTQPRDTTRRPNNSELGRGSLPE</sequence>
<evidence type="ECO:0000313" key="3">
    <source>
        <dbReference type="Proteomes" id="UP000821837"/>
    </source>
</evidence>
<gene>
    <name evidence="2" type="ORF">HPB52_009359</name>
</gene>
<evidence type="ECO:0000256" key="1">
    <source>
        <dbReference type="SAM" id="MobiDB-lite"/>
    </source>
</evidence>
<name>A0A9D4PSB6_RHISA</name>